<proteinExistence type="predicted"/>
<reference evidence="1" key="1">
    <citation type="submission" date="2024-03" db="EMBL/GenBank/DDBJ databases">
        <authorList>
            <consortium name="ELIXIR-Norway"/>
            <consortium name="Elixir Norway"/>
        </authorList>
    </citation>
    <scope>NUCLEOTIDE SEQUENCE</scope>
</reference>
<name>A0ABP1AMH0_9BRYO</name>
<sequence>MKRVDEVNMGLSAKTLAALKKHKGKEKVFEPTVELDEHINFHSFELNGDMNSLITPSDAPKKEKEGKQALERVVVD</sequence>
<evidence type="ECO:0000313" key="2">
    <source>
        <dbReference type="Proteomes" id="UP001497522"/>
    </source>
</evidence>
<protein>
    <submittedName>
        <fullName evidence="1">Uncharacterized protein</fullName>
    </submittedName>
</protein>
<dbReference type="EMBL" id="OZ023715">
    <property type="protein sequence ID" value="CAK9863742.1"/>
    <property type="molecule type" value="Genomic_DNA"/>
</dbReference>
<accession>A0ABP1AMH0</accession>
<dbReference type="Proteomes" id="UP001497522">
    <property type="component" value="Chromosome 14"/>
</dbReference>
<keyword evidence="2" id="KW-1185">Reference proteome</keyword>
<gene>
    <name evidence="1" type="ORF">CSSPJE1EN2_LOCUS6737</name>
</gene>
<organism evidence="1 2">
    <name type="scientific">Sphagnum jensenii</name>
    <dbReference type="NCBI Taxonomy" id="128206"/>
    <lineage>
        <taxon>Eukaryota</taxon>
        <taxon>Viridiplantae</taxon>
        <taxon>Streptophyta</taxon>
        <taxon>Embryophyta</taxon>
        <taxon>Bryophyta</taxon>
        <taxon>Sphagnophytina</taxon>
        <taxon>Sphagnopsida</taxon>
        <taxon>Sphagnales</taxon>
        <taxon>Sphagnaceae</taxon>
        <taxon>Sphagnum</taxon>
    </lineage>
</organism>
<evidence type="ECO:0000313" key="1">
    <source>
        <dbReference type="EMBL" id="CAK9863742.1"/>
    </source>
</evidence>